<comment type="subcellular location">
    <subcellularLocation>
        <location evidence="1">Nucleus</location>
    </subcellularLocation>
</comment>
<feature type="compositionally biased region" description="Basic and acidic residues" evidence="6">
    <location>
        <begin position="277"/>
        <end position="294"/>
    </location>
</feature>
<dbReference type="InterPro" id="IPR011598">
    <property type="entry name" value="bHLH_dom"/>
</dbReference>
<evidence type="ECO:0000313" key="8">
    <source>
        <dbReference type="EMBL" id="KAH7447108.1"/>
    </source>
</evidence>
<evidence type="ECO:0000259" key="7">
    <source>
        <dbReference type="PROSITE" id="PS50888"/>
    </source>
</evidence>
<dbReference type="EMBL" id="CM035406">
    <property type="protein sequence ID" value="KAH7447108.1"/>
    <property type="molecule type" value="Genomic_DNA"/>
</dbReference>
<protein>
    <recommendedName>
        <fullName evidence="7">BHLH domain-containing protein</fullName>
    </recommendedName>
</protein>
<dbReference type="PANTHER" id="PTHR31945:SF11">
    <property type="entry name" value="TRANSCRIPTION FACTOR ABORTED MICROSPORES"/>
    <property type="match status" value="1"/>
</dbReference>
<gene>
    <name evidence="8" type="ORF">KP509_01G091400</name>
</gene>
<dbReference type="InterPro" id="IPR051358">
    <property type="entry name" value="TF_AMS/ICE1/BHLH6-like"/>
</dbReference>
<dbReference type="GO" id="GO:0046983">
    <property type="term" value="F:protein dimerization activity"/>
    <property type="evidence" value="ECO:0007669"/>
    <property type="project" value="InterPro"/>
</dbReference>
<name>A0A8T2VJ64_CERRI</name>
<reference evidence="8" key="1">
    <citation type="submission" date="2021-08" db="EMBL/GenBank/DDBJ databases">
        <title>WGS assembly of Ceratopteris richardii.</title>
        <authorList>
            <person name="Marchant D.B."/>
            <person name="Chen G."/>
            <person name="Jenkins J."/>
            <person name="Shu S."/>
            <person name="Leebens-Mack J."/>
            <person name="Grimwood J."/>
            <person name="Schmutz J."/>
            <person name="Soltis P."/>
            <person name="Soltis D."/>
            <person name="Chen Z.-H."/>
        </authorList>
    </citation>
    <scope>NUCLEOTIDE SEQUENCE</scope>
    <source>
        <strain evidence="8">Whitten #5841</strain>
        <tissue evidence="8">Leaf</tissue>
    </source>
</reference>
<dbReference type="OrthoDB" id="690068at2759"/>
<feature type="compositionally biased region" description="Polar residues" evidence="6">
    <location>
        <begin position="238"/>
        <end position="247"/>
    </location>
</feature>
<evidence type="ECO:0000313" key="9">
    <source>
        <dbReference type="Proteomes" id="UP000825935"/>
    </source>
</evidence>
<feature type="coiled-coil region" evidence="5">
    <location>
        <begin position="349"/>
        <end position="376"/>
    </location>
</feature>
<dbReference type="GO" id="GO:0043565">
    <property type="term" value="F:sequence-specific DNA binding"/>
    <property type="evidence" value="ECO:0007669"/>
    <property type="project" value="TreeGrafter"/>
</dbReference>
<dbReference type="SUPFAM" id="SSF47459">
    <property type="entry name" value="HLH, helix-loop-helix DNA-binding domain"/>
    <property type="match status" value="1"/>
</dbReference>
<dbReference type="Proteomes" id="UP000825935">
    <property type="component" value="Chromosome 1"/>
</dbReference>
<dbReference type="SMART" id="SM00353">
    <property type="entry name" value="HLH"/>
    <property type="match status" value="1"/>
</dbReference>
<dbReference type="GO" id="GO:0005634">
    <property type="term" value="C:nucleus"/>
    <property type="evidence" value="ECO:0007669"/>
    <property type="project" value="UniProtKB-SubCell"/>
</dbReference>
<evidence type="ECO:0000256" key="1">
    <source>
        <dbReference type="ARBA" id="ARBA00004123"/>
    </source>
</evidence>
<accession>A0A8T2VJ64</accession>
<dbReference type="InterPro" id="IPR036638">
    <property type="entry name" value="HLH_DNA-bd_sf"/>
</dbReference>
<keyword evidence="3" id="KW-0804">Transcription</keyword>
<keyword evidence="9" id="KW-1185">Reference proteome</keyword>
<comment type="caution">
    <text evidence="8">The sequence shown here is derived from an EMBL/GenBank/DDBJ whole genome shotgun (WGS) entry which is preliminary data.</text>
</comment>
<dbReference type="PROSITE" id="PS50888">
    <property type="entry name" value="BHLH"/>
    <property type="match status" value="1"/>
</dbReference>
<feature type="compositionally biased region" description="Basic residues" evidence="6">
    <location>
        <begin position="248"/>
        <end position="266"/>
    </location>
</feature>
<feature type="domain" description="BHLH" evidence="7">
    <location>
        <begin position="303"/>
        <end position="352"/>
    </location>
</feature>
<evidence type="ECO:0000256" key="6">
    <source>
        <dbReference type="SAM" id="MobiDB-lite"/>
    </source>
</evidence>
<sequence>MATIMEKQGLLNCGNMMLDLLMEASLNPLTPSSPFLSRDASADRPTFDCIESTGLLDELPIYEAPCENVRLLYGGDYICLDGTESACHPGLVMDVSTPNVNADYEDDVLSCILDLSADEVTVISSLLPTFAETLSADCEAPCSSAMLGRAETEYDCPPQSQDYGVEPLCNEYLCSFDDLSDDMHSQSLKSTGREGCLFKVESAASLCDNTGKGCAFIGNGDVFDDQSYDWEGKRSTDAPESTSAKSQRPSRRKSTDRKAKQKRQAPKRNVSSNNLKKSAELSEFRGDKINHEDNDNASADGKGHPSKNLVSERKRRMKLNERLYSLRSIIPKISKMDKASIVGDAITYLQDLQKRVKDMQDEIIALEEDNKRGDGEETYDLHHPVPESAVGSSLSCYKILVYVILLHRSI</sequence>
<evidence type="ECO:0000256" key="4">
    <source>
        <dbReference type="ARBA" id="ARBA00023242"/>
    </source>
</evidence>
<feature type="region of interest" description="Disordered" evidence="6">
    <location>
        <begin position="228"/>
        <end position="314"/>
    </location>
</feature>
<proteinExistence type="predicted"/>
<dbReference type="AlphaFoldDB" id="A0A8T2VJ64"/>
<dbReference type="PANTHER" id="PTHR31945">
    <property type="entry name" value="TRANSCRIPTION FACTOR SCREAM2-RELATED"/>
    <property type="match status" value="1"/>
</dbReference>
<keyword evidence="4" id="KW-0539">Nucleus</keyword>
<evidence type="ECO:0000256" key="3">
    <source>
        <dbReference type="ARBA" id="ARBA00023163"/>
    </source>
</evidence>
<evidence type="ECO:0000256" key="2">
    <source>
        <dbReference type="ARBA" id="ARBA00023015"/>
    </source>
</evidence>
<dbReference type="Gene3D" id="4.10.280.10">
    <property type="entry name" value="Helix-loop-helix DNA-binding domain"/>
    <property type="match status" value="1"/>
</dbReference>
<keyword evidence="5" id="KW-0175">Coiled coil</keyword>
<dbReference type="Pfam" id="PF00010">
    <property type="entry name" value="HLH"/>
    <property type="match status" value="1"/>
</dbReference>
<dbReference type="GO" id="GO:0003700">
    <property type="term" value="F:DNA-binding transcription factor activity"/>
    <property type="evidence" value="ECO:0007669"/>
    <property type="project" value="TreeGrafter"/>
</dbReference>
<organism evidence="8 9">
    <name type="scientific">Ceratopteris richardii</name>
    <name type="common">Triangle waterfern</name>
    <dbReference type="NCBI Taxonomy" id="49495"/>
    <lineage>
        <taxon>Eukaryota</taxon>
        <taxon>Viridiplantae</taxon>
        <taxon>Streptophyta</taxon>
        <taxon>Embryophyta</taxon>
        <taxon>Tracheophyta</taxon>
        <taxon>Polypodiopsida</taxon>
        <taxon>Polypodiidae</taxon>
        <taxon>Polypodiales</taxon>
        <taxon>Pteridineae</taxon>
        <taxon>Pteridaceae</taxon>
        <taxon>Parkerioideae</taxon>
        <taxon>Ceratopteris</taxon>
    </lineage>
</organism>
<evidence type="ECO:0000256" key="5">
    <source>
        <dbReference type="SAM" id="Coils"/>
    </source>
</evidence>
<keyword evidence="2" id="KW-0805">Transcription regulation</keyword>